<sequence>MLAYLIILVSSVFLGSNLIAVTLPVGQISIYRIFSLLVIPMVIFFLVKDRKAFKIHRNSYATGMVAVYLLWWVWALCSVLWAMSLGSWLQAMVLLTLGISSIVGIFLWTRDYVQWRTLIKAVWIMMTFLSIWGLFEITTNIYLLADLGKLDKYSTFVTQPWTRIPITYLANQNDYATILLATLPINLILMNTTKDSLKKLLTLLCMLLSTFLIFQSGSRMSLLMALTFYGIYVLLGVRWDFTRKQVLTTGSIVLTLAILAFAFVPPIRGMVTDLIYILPRPVISGDVGRMNMWRNGLMYLGKTFGLGVGAGNIEVWMEIFGPLPTNNIFNIHNWWLEILVGYGAFIFIAYVLGYALMIYRLFNLKKFVNRMHQKIMNAFISFLLVFIGASITSANNMLIEWHWVFFGLIIAYIGIMEAQVFGKKKRVE</sequence>
<organism evidence="7 8">
    <name type="scientific">Aerococcus viridans</name>
    <dbReference type="NCBI Taxonomy" id="1377"/>
    <lineage>
        <taxon>Bacteria</taxon>
        <taxon>Bacillati</taxon>
        <taxon>Bacillota</taxon>
        <taxon>Bacilli</taxon>
        <taxon>Lactobacillales</taxon>
        <taxon>Aerococcaceae</taxon>
        <taxon>Aerococcus</taxon>
    </lineage>
</organism>
<protein>
    <submittedName>
        <fullName evidence="7">O-antigen ligase domain-containing protein</fullName>
    </submittedName>
</protein>
<dbReference type="Proteomes" id="UP000192813">
    <property type="component" value="Unassembled WGS sequence"/>
</dbReference>
<dbReference type="AlphaFoldDB" id="A0A2J9PND7"/>
<proteinExistence type="predicted"/>
<evidence type="ECO:0000313" key="8">
    <source>
        <dbReference type="Proteomes" id="UP000192813"/>
    </source>
</evidence>
<evidence type="ECO:0000256" key="4">
    <source>
        <dbReference type="ARBA" id="ARBA00023136"/>
    </source>
</evidence>
<dbReference type="InterPro" id="IPR007016">
    <property type="entry name" value="O-antigen_ligase-rel_domated"/>
</dbReference>
<keyword evidence="7" id="KW-0436">Ligase</keyword>
<feature type="transmembrane region" description="Helical" evidence="5">
    <location>
        <begin position="374"/>
        <end position="395"/>
    </location>
</feature>
<accession>A0A2J9PND7</accession>
<feature type="transmembrane region" description="Helical" evidence="5">
    <location>
        <begin position="59"/>
        <end position="82"/>
    </location>
</feature>
<evidence type="ECO:0000259" key="6">
    <source>
        <dbReference type="Pfam" id="PF04932"/>
    </source>
</evidence>
<evidence type="ECO:0000256" key="3">
    <source>
        <dbReference type="ARBA" id="ARBA00022989"/>
    </source>
</evidence>
<dbReference type="GO" id="GO:0016874">
    <property type="term" value="F:ligase activity"/>
    <property type="evidence" value="ECO:0007669"/>
    <property type="project" value="UniProtKB-KW"/>
</dbReference>
<feature type="transmembrane region" description="Helical" evidence="5">
    <location>
        <begin position="401"/>
        <end position="422"/>
    </location>
</feature>
<comment type="caution">
    <text evidence="7">The sequence shown here is derived from an EMBL/GenBank/DDBJ whole genome shotgun (WGS) entry which is preliminary data.</text>
</comment>
<keyword evidence="4 5" id="KW-0472">Membrane</keyword>
<dbReference type="EMBL" id="NBTM02000001">
    <property type="protein sequence ID" value="PNL91806.1"/>
    <property type="molecule type" value="Genomic_DNA"/>
</dbReference>
<evidence type="ECO:0000256" key="5">
    <source>
        <dbReference type="SAM" id="Phobius"/>
    </source>
</evidence>
<feature type="transmembrane region" description="Helical" evidence="5">
    <location>
        <begin position="121"/>
        <end position="145"/>
    </location>
</feature>
<dbReference type="PANTHER" id="PTHR37422">
    <property type="entry name" value="TEICHURONIC ACID BIOSYNTHESIS PROTEIN TUAE"/>
    <property type="match status" value="1"/>
</dbReference>
<name>A0A2J9PND7_9LACT</name>
<feature type="transmembrane region" description="Helical" evidence="5">
    <location>
        <begin position="88"/>
        <end position="109"/>
    </location>
</feature>
<gene>
    <name evidence="7" type="ORF">A6J77_006035</name>
</gene>
<feature type="domain" description="O-antigen ligase-related" evidence="6">
    <location>
        <begin position="205"/>
        <end position="350"/>
    </location>
</feature>
<feature type="transmembrane region" description="Helical" evidence="5">
    <location>
        <begin position="222"/>
        <end position="239"/>
    </location>
</feature>
<evidence type="ECO:0000313" key="7">
    <source>
        <dbReference type="EMBL" id="PNL91806.1"/>
    </source>
</evidence>
<comment type="subcellular location">
    <subcellularLocation>
        <location evidence="1">Membrane</location>
        <topology evidence="1">Multi-pass membrane protein</topology>
    </subcellularLocation>
</comment>
<keyword evidence="3 5" id="KW-1133">Transmembrane helix</keyword>
<dbReference type="RefSeq" id="WP_083069059.1">
    <property type="nucleotide sequence ID" value="NZ_JALXKY010000001.1"/>
</dbReference>
<dbReference type="PANTHER" id="PTHR37422:SF23">
    <property type="entry name" value="TEICHURONIC ACID BIOSYNTHESIS PROTEIN TUAE"/>
    <property type="match status" value="1"/>
</dbReference>
<feature type="transmembrane region" description="Helical" evidence="5">
    <location>
        <begin position="339"/>
        <end position="362"/>
    </location>
</feature>
<dbReference type="GO" id="GO:0016020">
    <property type="term" value="C:membrane"/>
    <property type="evidence" value="ECO:0007669"/>
    <property type="project" value="UniProtKB-SubCell"/>
</dbReference>
<feature type="transmembrane region" description="Helical" evidence="5">
    <location>
        <begin position="246"/>
        <end position="264"/>
    </location>
</feature>
<evidence type="ECO:0000256" key="1">
    <source>
        <dbReference type="ARBA" id="ARBA00004141"/>
    </source>
</evidence>
<evidence type="ECO:0000256" key="2">
    <source>
        <dbReference type="ARBA" id="ARBA00022692"/>
    </source>
</evidence>
<dbReference type="Pfam" id="PF04932">
    <property type="entry name" value="Wzy_C"/>
    <property type="match status" value="1"/>
</dbReference>
<keyword evidence="2 5" id="KW-0812">Transmembrane</keyword>
<reference evidence="8" key="1">
    <citation type="submission" date="2017-12" db="EMBL/GenBank/DDBJ databases">
        <title>FDA dAtabase for Regulatory Grade micrObial Sequences (FDA-ARGOS): Supporting development and validation of Infectious Disease Dx tests.</title>
        <authorList>
            <person name="Hoffmann M."/>
            <person name="Allard M."/>
            <person name="Evans P."/>
            <person name="Brown E."/>
            <person name="Tallon L."/>
            <person name="Sadzewicz L."/>
            <person name="Sengamalay N."/>
            <person name="Ott S."/>
            <person name="Godinez A."/>
            <person name="Nagaraj S."/>
            <person name="Vavikolanu K."/>
            <person name="Aluvathingal J."/>
            <person name="Nadendla S."/>
            <person name="Sichtig H."/>
        </authorList>
    </citation>
    <scope>NUCLEOTIDE SEQUENCE [LARGE SCALE GENOMIC DNA]</scope>
    <source>
        <strain evidence="8">FDAARGOS_249</strain>
    </source>
</reference>
<feature type="transmembrane region" description="Helical" evidence="5">
    <location>
        <begin position="175"/>
        <end position="193"/>
    </location>
</feature>
<feature type="transmembrane region" description="Helical" evidence="5">
    <location>
        <begin position="200"/>
        <end position="216"/>
    </location>
</feature>
<feature type="transmembrane region" description="Helical" evidence="5">
    <location>
        <begin position="30"/>
        <end position="47"/>
    </location>
</feature>
<dbReference type="InterPro" id="IPR051533">
    <property type="entry name" value="WaaL-like"/>
</dbReference>